<sequence>MTLRLDDSRPRRAVITYGTFDRFDLAQARQLEHICEMGTTIIVGVSTDELAARKGERPIARYAERAAMVRHFPGVDTVIPETGWEQRVMDLLAYDIDLLVVGFGCRSRCDHLADLCEVRYLDGNARAVGNRAGVPSRREEAVSMALPVPMMLTTWEPSDALLAQSTSKAAANQPRLVTRERLAAAYAV</sequence>
<keyword evidence="1" id="KW-0808">Transferase</keyword>
<evidence type="ECO:0000256" key="1">
    <source>
        <dbReference type="ARBA" id="ARBA00022679"/>
    </source>
</evidence>
<dbReference type="Proteomes" id="UP000322822">
    <property type="component" value="Chromosome 2"/>
</dbReference>
<dbReference type="GO" id="GO:0016779">
    <property type="term" value="F:nucleotidyltransferase activity"/>
    <property type="evidence" value="ECO:0007669"/>
    <property type="project" value="UniProtKB-KW"/>
</dbReference>
<dbReference type="EMBL" id="CP044067">
    <property type="protein sequence ID" value="QET04330.1"/>
    <property type="molecule type" value="Genomic_DNA"/>
</dbReference>
<evidence type="ECO:0000256" key="2">
    <source>
        <dbReference type="ARBA" id="ARBA00022695"/>
    </source>
</evidence>
<dbReference type="SUPFAM" id="SSF52374">
    <property type="entry name" value="Nucleotidylyl transferase"/>
    <property type="match status" value="1"/>
</dbReference>
<dbReference type="OrthoDB" id="9802794at2"/>
<dbReference type="InterPro" id="IPR004821">
    <property type="entry name" value="Cyt_trans-like"/>
</dbReference>
<proteinExistence type="predicted"/>
<name>A0A5P2HB90_9BURK</name>
<feature type="domain" description="Cytidyltransferase-like" evidence="3">
    <location>
        <begin position="15"/>
        <end position="102"/>
    </location>
</feature>
<gene>
    <name evidence="4" type="ORF">FOB72_19500</name>
</gene>
<accession>A0A5P2HB90</accession>
<dbReference type="InterPro" id="IPR050385">
    <property type="entry name" value="Archaeal_FAD_synthase"/>
</dbReference>
<dbReference type="PANTHER" id="PTHR43793:SF1">
    <property type="entry name" value="FAD SYNTHASE"/>
    <property type="match status" value="1"/>
</dbReference>
<keyword evidence="2" id="KW-0548">Nucleotidyltransferase</keyword>
<reference evidence="4 5" key="1">
    <citation type="submission" date="2019-09" db="EMBL/GenBank/DDBJ databases">
        <title>FDA dAtabase for Regulatory Grade micrObial Sequences (FDA-ARGOS): Supporting development and validation of Infectious Disease Dx tests.</title>
        <authorList>
            <person name="Sciortino C."/>
            <person name="Tallon L."/>
            <person name="Sadzewicz L."/>
            <person name="Vavikolanu K."/>
            <person name="Mehta A."/>
            <person name="Aluvathingal J."/>
            <person name="Nadendla S."/>
            <person name="Nandy P."/>
            <person name="Geyer C."/>
            <person name="Yan Y."/>
            <person name="Sichtig H."/>
        </authorList>
    </citation>
    <scope>NUCLEOTIDE SEQUENCE [LARGE SCALE GENOMIC DNA]</scope>
    <source>
        <strain evidence="4 5">FDAARGOS_664</strain>
    </source>
</reference>
<organism evidence="4 5">
    <name type="scientific">Cupriavidus pauculus</name>
    <dbReference type="NCBI Taxonomy" id="82633"/>
    <lineage>
        <taxon>Bacteria</taxon>
        <taxon>Pseudomonadati</taxon>
        <taxon>Pseudomonadota</taxon>
        <taxon>Betaproteobacteria</taxon>
        <taxon>Burkholderiales</taxon>
        <taxon>Burkholderiaceae</taxon>
        <taxon>Cupriavidus</taxon>
    </lineage>
</organism>
<protein>
    <recommendedName>
        <fullName evidence="3">Cytidyltransferase-like domain-containing protein</fullName>
    </recommendedName>
</protein>
<evidence type="ECO:0000313" key="4">
    <source>
        <dbReference type="EMBL" id="QET04330.1"/>
    </source>
</evidence>
<evidence type="ECO:0000313" key="5">
    <source>
        <dbReference type="Proteomes" id="UP000322822"/>
    </source>
</evidence>
<dbReference type="RefSeq" id="WP_150374392.1">
    <property type="nucleotide sequence ID" value="NZ_CP044067.1"/>
</dbReference>
<evidence type="ECO:0000259" key="3">
    <source>
        <dbReference type="Pfam" id="PF01467"/>
    </source>
</evidence>
<dbReference type="AlphaFoldDB" id="A0A5P2HB90"/>
<dbReference type="Pfam" id="PF01467">
    <property type="entry name" value="CTP_transf_like"/>
    <property type="match status" value="1"/>
</dbReference>
<dbReference type="InterPro" id="IPR014729">
    <property type="entry name" value="Rossmann-like_a/b/a_fold"/>
</dbReference>
<dbReference type="Gene3D" id="3.40.50.620">
    <property type="entry name" value="HUPs"/>
    <property type="match status" value="1"/>
</dbReference>
<dbReference type="PANTHER" id="PTHR43793">
    <property type="entry name" value="FAD SYNTHASE"/>
    <property type="match status" value="1"/>
</dbReference>